<accession>A0AAV0B2I8</accession>
<dbReference type="EMBL" id="CALTRL010002722">
    <property type="protein sequence ID" value="CAH7676540.1"/>
    <property type="molecule type" value="Genomic_DNA"/>
</dbReference>
<feature type="region of interest" description="Disordered" evidence="1">
    <location>
        <begin position="530"/>
        <end position="561"/>
    </location>
</feature>
<evidence type="ECO:0000256" key="1">
    <source>
        <dbReference type="SAM" id="MobiDB-lite"/>
    </source>
</evidence>
<keyword evidence="3" id="KW-1185">Reference proteome</keyword>
<sequence length="736" mass="79850">MTDRHLQILEPVSVDQLEVAPHLSPSPRPPALNSDLLPDLHHWRSGMGGGRFTVDSGGGHTLGAIIRGTEGPGVRSYSSLDREDDLDLAVLAGVSGQVSSGGRSSHHESMIGMDDRALSSTECLSADPMLSKDAENSSTAPTPILISIPSISLAELPQDQTGVLLTGLHAQQESPEPCNLSHSLPGHFDSRGNYPPFQLSHNYSSVPSSPDLSLPALGLDYYQSQPLSLEIQSSRDHINQSGICPSDLSDSHVERFQLRNSLLLGSTDLISPTQSDNLLSSSPIISASAPFSQYHLQHPPKGSPISSQISQPYCHVQYKPTPPNIPEVYGYIKSGLHNSTNTHHHSYHPSNSTARSAQLKINTLRVNSLSTQIIPKREENLNFFSHVSSDMSSGVNSFTKPIPHNYSPTSPVNLTHSGFQCTSNRVNLHSSGHSPPLSPTPSPLGLSDANPYKSLHLSNVLQDVPTLKDPSVPNSRNTHKKDVVYISDIKKSDVSKTKIPVHSSPSQTYGTKNEISSRSLHEDIAKTMNNILTSSPPSTATSSSFSPSSPVATTPLSNQNQSLCTKVSSSTNIGYQNLRTTSCNPTDDKFAVELWKLYGPSHQKLPPNSNALESLIRQLKEIGLDVDQIRKRWQSQGKGESNSPEPLAIAQDQCCSGSSSKSDVYNQKSEFLASFRPPEFKKLKTPPLDTLDPVQETKMSFGETPSCELKRGRVPKKALYAPRAGNRPEISPENEM</sequence>
<gene>
    <name evidence="2" type="ORF">PPACK8108_LOCUS11684</name>
</gene>
<feature type="compositionally biased region" description="Low complexity" evidence="1">
    <location>
        <begin position="533"/>
        <end position="555"/>
    </location>
</feature>
<feature type="region of interest" description="Disordered" evidence="1">
    <location>
        <begin position="495"/>
        <end position="517"/>
    </location>
</feature>
<dbReference type="Proteomes" id="UP001153365">
    <property type="component" value="Unassembled WGS sequence"/>
</dbReference>
<comment type="caution">
    <text evidence="2">The sequence shown here is derived from an EMBL/GenBank/DDBJ whole genome shotgun (WGS) entry which is preliminary data.</text>
</comment>
<reference evidence="2" key="1">
    <citation type="submission" date="2022-06" db="EMBL/GenBank/DDBJ databases">
        <authorList>
            <consortium name="SYNGENTA / RWTH Aachen University"/>
        </authorList>
    </citation>
    <scope>NUCLEOTIDE SEQUENCE</scope>
</reference>
<name>A0AAV0B2I8_PHAPC</name>
<feature type="compositionally biased region" description="Polar residues" evidence="1">
    <location>
        <begin position="503"/>
        <end position="517"/>
    </location>
</feature>
<proteinExistence type="predicted"/>
<feature type="region of interest" description="Disordered" evidence="1">
    <location>
        <begin position="679"/>
        <end position="736"/>
    </location>
</feature>
<protein>
    <submittedName>
        <fullName evidence="2">Expressed protein</fullName>
    </submittedName>
</protein>
<evidence type="ECO:0000313" key="3">
    <source>
        <dbReference type="Proteomes" id="UP001153365"/>
    </source>
</evidence>
<evidence type="ECO:0000313" key="2">
    <source>
        <dbReference type="EMBL" id="CAH7676540.1"/>
    </source>
</evidence>
<dbReference type="AlphaFoldDB" id="A0AAV0B2I8"/>
<organism evidence="2 3">
    <name type="scientific">Phakopsora pachyrhizi</name>
    <name type="common">Asian soybean rust disease fungus</name>
    <dbReference type="NCBI Taxonomy" id="170000"/>
    <lineage>
        <taxon>Eukaryota</taxon>
        <taxon>Fungi</taxon>
        <taxon>Dikarya</taxon>
        <taxon>Basidiomycota</taxon>
        <taxon>Pucciniomycotina</taxon>
        <taxon>Pucciniomycetes</taxon>
        <taxon>Pucciniales</taxon>
        <taxon>Phakopsoraceae</taxon>
        <taxon>Phakopsora</taxon>
    </lineage>
</organism>
<feature type="region of interest" description="Disordered" evidence="1">
    <location>
        <begin position="424"/>
        <end position="451"/>
    </location>
</feature>